<sequence length="102" mass="11812">DSRLCKSEEGRVWRVWGVATASRDIPRLWSMARRLQRVRAAQGPRLCHGLPADTDDLKQPTRTACGRRRPRKFLRRELDELQGARARAKVKLDQKGAPLRRK</sequence>
<gene>
    <name evidence="1" type="ORF">EVOR1521_LOCUS28095</name>
</gene>
<evidence type="ECO:0000313" key="2">
    <source>
        <dbReference type="Proteomes" id="UP001178507"/>
    </source>
</evidence>
<feature type="non-terminal residue" evidence="1">
    <location>
        <position position="1"/>
    </location>
</feature>
<evidence type="ECO:0000313" key="1">
    <source>
        <dbReference type="EMBL" id="CAJ1406031.1"/>
    </source>
</evidence>
<protein>
    <submittedName>
        <fullName evidence="1">Uncharacterized protein</fullName>
    </submittedName>
</protein>
<comment type="caution">
    <text evidence="1">The sequence shown here is derived from an EMBL/GenBank/DDBJ whole genome shotgun (WGS) entry which is preliminary data.</text>
</comment>
<reference evidence="1" key="1">
    <citation type="submission" date="2023-08" db="EMBL/GenBank/DDBJ databases">
        <authorList>
            <person name="Chen Y."/>
            <person name="Shah S."/>
            <person name="Dougan E. K."/>
            <person name="Thang M."/>
            <person name="Chan C."/>
        </authorList>
    </citation>
    <scope>NUCLEOTIDE SEQUENCE</scope>
</reference>
<dbReference type="EMBL" id="CAUJNA010003614">
    <property type="protein sequence ID" value="CAJ1406031.1"/>
    <property type="molecule type" value="Genomic_DNA"/>
</dbReference>
<accession>A0AA36JI37</accession>
<name>A0AA36JI37_9DINO</name>
<keyword evidence="2" id="KW-1185">Reference proteome</keyword>
<dbReference type="AlphaFoldDB" id="A0AA36JI37"/>
<feature type="non-terminal residue" evidence="1">
    <location>
        <position position="102"/>
    </location>
</feature>
<organism evidence="1 2">
    <name type="scientific">Effrenium voratum</name>
    <dbReference type="NCBI Taxonomy" id="2562239"/>
    <lineage>
        <taxon>Eukaryota</taxon>
        <taxon>Sar</taxon>
        <taxon>Alveolata</taxon>
        <taxon>Dinophyceae</taxon>
        <taxon>Suessiales</taxon>
        <taxon>Symbiodiniaceae</taxon>
        <taxon>Effrenium</taxon>
    </lineage>
</organism>
<dbReference type="Proteomes" id="UP001178507">
    <property type="component" value="Unassembled WGS sequence"/>
</dbReference>
<proteinExistence type="predicted"/>